<evidence type="ECO:0000313" key="1">
    <source>
        <dbReference type="EMBL" id="APW61641.1"/>
    </source>
</evidence>
<reference evidence="2" key="1">
    <citation type="submission" date="2016-12" db="EMBL/GenBank/DDBJ databases">
        <title>Comparative genomics of four Isosphaeraceae planctomycetes: a common pool of plasmids and glycoside hydrolase genes.</title>
        <authorList>
            <person name="Ivanova A."/>
        </authorList>
    </citation>
    <scope>NUCLEOTIDE SEQUENCE [LARGE SCALE GENOMIC DNA]</scope>
    <source>
        <strain evidence="2">PX4</strain>
    </source>
</reference>
<sequence>MFLLSEGSVFDFDLNLLSELLEVIDRQLEVVLSGCDDFEEADQLGYFDRVEHAVGLGFVASQAYLTSTYGSLGIKKTAALSVGPRHREGQTIVAIINHAANFWKHRDEWILDNGVERQKTVRNLFEAIGCPVDQGYPLSCMLTKLADPSPASFRPLVSLLAQWRDKLRESGPPL</sequence>
<dbReference type="AlphaFoldDB" id="A0A1U7CRT0"/>
<evidence type="ECO:0000313" key="2">
    <source>
        <dbReference type="Proteomes" id="UP000186309"/>
    </source>
</evidence>
<dbReference type="Proteomes" id="UP000186309">
    <property type="component" value="Chromosome"/>
</dbReference>
<organism evidence="1 2">
    <name type="scientific">Paludisphaera borealis</name>
    <dbReference type="NCBI Taxonomy" id="1387353"/>
    <lineage>
        <taxon>Bacteria</taxon>
        <taxon>Pseudomonadati</taxon>
        <taxon>Planctomycetota</taxon>
        <taxon>Planctomycetia</taxon>
        <taxon>Isosphaerales</taxon>
        <taxon>Isosphaeraceae</taxon>
        <taxon>Paludisphaera</taxon>
    </lineage>
</organism>
<dbReference type="KEGG" id="pbor:BSF38_03166"/>
<dbReference type="EMBL" id="CP019082">
    <property type="protein sequence ID" value="APW61641.1"/>
    <property type="molecule type" value="Genomic_DNA"/>
</dbReference>
<name>A0A1U7CRT0_9BACT</name>
<accession>A0A1U7CRT0</accession>
<dbReference type="OrthoDB" id="9554194at2"/>
<gene>
    <name evidence="1" type="ORF">BSF38_03166</name>
</gene>
<dbReference type="RefSeq" id="WP_076347152.1">
    <property type="nucleotide sequence ID" value="NZ_CP019082.1"/>
</dbReference>
<keyword evidence="2" id="KW-1185">Reference proteome</keyword>
<protein>
    <submittedName>
        <fullName evidence="1">Uncharacterized protein</fullName>
    </submittedName>
</protein>
<proteinExistence type="predicted"/>